<sequence length="595" mass="68117">MIRFPYGISNFPVIRAEGYLYLDRTQHIPLLEEAGKQLVFLRPRRFGKSLLLSTLVNYYDVKTTNQFETLFGGLEVARNPTPERNRYLILRWDFSKVSAQGNIDDIKNSLFNHLNIAIEGFIQTYQDKLHFPVKIQDDDALASFQSLCNIVSGSGQQIYLLIDEYDNFANEVLVRDPHNSRRYQDLLEGEGILKSLFKIVKGSVAEGGIGRVFITGVSPLVLADMTSGYNVATDISHDEDYSSLCGITPTELQELVTTLIRQCEQPDDQATEVMTTLREFYNGYRFCSNLNHPSVYNPILCFHFLRHYQRHCTAPRQMLDGNLMMDAARIRYLASQPSGTGVVERILDEESTITLDVLENRFGVEKLTDLQQDESYLLSLLYYFGVLTIVDTDILGKLTLGIPNLVTRALYVDELRQRILPAPKDRIAVANMAEKFYQSADLQPLADYLEQKYFAAFNNRDYAWSNELTIKTAFLTLLFNDIYYVVDSETALQRRYADLVLVIRPSMRQYATLKDIVLEFKYLSLSDLKLSGEQVREQSRESLAQLPAVQAALNEALQQLQHYRAVLAEKYQEPQRLHCLAVVALGFDRVVWQTL</sequence>
<organism evidence="2 3">
    <name type="scientific">Thiothrix lacustris</name>
    <dbReference type="NCBI Taxonomy" id="525917"/>
    <lineage>
        <taxon>Bacteria</taxon>
        <taxon>Pseudomonadati</taxon>
        <taxon>Pseudomonadota</taxon>
        <taxon>Gammaproteobacteria</taxon>
        <taxon>Thiotrichales</taxon>
        <taxon>Thiotrichaceae</taxon>
        <taxon>Thiothrix</taxon>
    </lineage>
</organism>
<feature type="domain" description="AAA-ATPase-like" evidence="1">
    <location>
        <begin position="5"/>
        <end position="225"/>
    </location>
</feature>
<dbReference type="AlphaFoldDB" id="A0A1Y1QV05"/>
<dbReference type="PANTHER" id="PTHR34825:SF2">
    <property type="entry name" value="AAA-ATPASE-LIKE DOMAIN-CONTAINING PROTEIN"/>
    <property type="match status" value="1"/>
</dbReference>
<protein>
    <submittedName>
        <fullName evidence="2">AAA family ATPase</fullName>
    </submittedName>
</protein>
<dbReference type="InterPro" id="IPR012547">
    <property type="entry name" value="PDDEXK_9"/>
</dbReference>
<comment type="caution">
    <text evidence="2">The sequence shown here is derived from an EMBL/GenBank/DDBJ whole genome shotgun (WGS) entry which is preliminary data.</text>
</comment>
<evidence type="ECO:0000259" key="1">
    <source>
        <dbReference type="Pfam" id="PF09820"/>
    </source>
</evidence>
<proteinExistence type="predicted"/>
<dbReference type="InterPro" id="IPR018631">
    <property type="entry name" value="AAA-ATPase-like_dom"/>
</dbReference>
<dbReference type="PANTHER" id="PTHR34825">
    <property type="entry name" value="CONSERVED PROTEIN, WITH A WEAK D-GALACTARATE DEHYDRATASE/ALTRONATE HYDROLASE DOMAIN"/>
    <property type="match status" value="1"/>
</dbReference>
<evidence type="ECO:0000313" key="2">
    <source>
        <dbReference type="EMBL" id="OQX14321.1"/>
    </source>
</evidence>
<accession>A0A1Y1QV05</accession>
<gene>
    <name evidence="2" type="ORF">BWK73_09745</name>
</gene>
<dbReference type="Pfam" id="PF08011">
    <property type="entry name" value="PDDEXK_9"/>
    <property type="match status" value="1"/>
</dbReference>
<evidence type="ECO:0000313" key="3">
    <source>
        <dbReference type="Proteomes" id="UP000192491"/>
    </source>
</evidence>
<dbReference type="Pfam" id="PF09820">
    <property type="entry name" value="AAA-ATPase_like"/>
    <property type="match status" value="1"/>
</dbReference>
<dbReference type="Proteomes" id="UP000192491">
    <property type="component" value="Unassembled WGS sequence"/>
</dbReference>
<name>A0A1Y1QV05_9GAMM</name>
<dbReference type="EMBL" id="MTEJ01000031">
    <property type="protein sequence ID" value="OQX14321.1"/>
    <property type="molecule type" value="Genomic_DNA"/>
</dbReference>
<reference evidence="2 3" key="1">
    <citation type="submission" date="2017-01" db="EMBL/GenBank/DDBJ databases">
        <title>Novel large sulfur bacteria in the metagenomes of groundwater-fed chemosynthetic microbial mats in the Lake Huron basin.</title>
        <authorList>
            <person name="Sharrar A.M."/>
            <person name="Flood B.E."/>
            <person name="Bailey J.V."/>
            <person name="Jones D.S."/>
            <person name="Biddanda B."/>
            <person name="Ruberg S.A."/>
            <person name="Marcus D.N."/>
            <person name="Dick G.J."/>
        </authorList>
    </citation>
    <scope>NUCLEOTIDE SEQUENCE [LARGE SCALE GENOMIC DNA]</scope>
    <source>
        <strain evidence="2">A8</strain>
    </source>
</reference>